<evidence type="ECO:0000256" key="1">
    <source>
        <dbReference type="SAM" id="Phobius"/>
    </source>
</evidence>
<evidence type="ECO:0000313" key="6">
    <source>
        <dbReference type="Proteomes" id="UP001596227"/>
    </source>
</evidence>
<keyword evidence="1" id="KW-0812">Transmembrane</keyword>
<evidence type="ECO:0000313" key="5">
    <source>
        <dbReference type="EMBL" id="MFC6293698.1"/>
    </source>
</evidence>
<protein>
    <submittedName>
        <fullName evidence="5">DUF916 and DUF3324 domain-containing protein</fullName>
    </submittedName>
</protein>
<keyword evidence="2" id="KW-0732">Signal</keyword>
<evidence type="ECO:0000256" key="2">
    <source>
        <dbReference type="SAM" id="SignalP"/>
    </source>
</evidence>
<keyword evidence="6" id="KW-1185">Reference proteome</keyword>
<sequence length="348" mass="38758">MLMKTRFWGIVSFVLSLLFGLAFAQVSRAATGPSNNIGFSVSAQLPSNQLNKDHSFFDLKMTAGQTQTLKTTIYNVTKRDMKIKTGIHTAYTNDNGVIDYVKQAKTFDPSLKYQLGRLTKLTGEKVVTVPAESSKVVEAQVKIPKTDFQGVMLGGWYFEKLDEKVTSEVQDSMNVHSQYSYVIGMKYSFGKAPNPELQLAKVGLGLKNAHQAVLSSLRNVSAVIVPNLNLETTITDKATGKVAKKEKKSNVQLAPNTVYSYPLLVGSSGLKPGDYHLQMTVKNKAHHWKFEKDFTITPAAVKKYKHQSVENSGISPIWLVLWGAIGMLIVVGLVLWFFYFLKRRTHTK</sequence>
<evidence type="ECO:0000259" key="4">
    <source>
        <dbReference type="Pfam" id="PF11797"/>
    </source>
</evidence>
<feature type="signal peptide" evidence="2">
    <location>
        <begin position="1"/>
        <end position="24"/>
    </location>
</feature>
<keyword evidence="1" id="KW-1133">Transmembrane helix</keyword>
<dbReference type="RefSeq" id="WP_171000386.1">
    <property type="nucleotide sequence ID" value="NZ_BJDH01000008.1"/>
</dbReference>
<dbReference type="EMBL" id="JBHSSB010000003">
    <property type="protein sequence ID" value="MFC6293698.1"/>
    <property type="molecule type" value="Genomic_DNA"/>
</dbReference>
<dbReference type="Pfam" id="PF11797">
    <property type="entry name" value="WxLIP_HBD"/>
    <property type="match status" value="1"/>
</dbReference>
<feature type="transmembrane region" description="Helical" evidence="1">
    <location>
        <begin position="317"/>
        <end position="341"/>
    </location>
</feature>
<organism evidence="5 6">
    <name type="scientific">Lactiplantibacillus daoliensis</name>
    <dbReference type="NCBI Taxonomy" id="2559916"/>
    <lineage>
        <taxon>Bacteria</taxon>
        <taxon>Bacillati</taxon>
        <taxon>Bacillota</taxon>
        <taxon>Bacilli</taxon>
        <taxon>Lactobacillales</taxon>
        <taxon>Lactobacillaceae</taxon>
        <taxon>Lactiplantibacillus</taxon>
    </lineage>
</organism>
<feature type="domain" description="WxL Interacting Protein host binding" evidence="4">
    <location>
        <begin position="171"/>
        <end position="304"/>
    </location>
</feature>
<gene>
    <name evidence="5" type="ORF">ACFQH1_00335</name>
</gene>
<feature type="domain" description="WxL Interacting Protein peptidoglycan binding" evidence="3">
    <location>
        <begin position="39"/>
        <end position="160"/>
    </location>
</feature>
<dbReference type="Proteomes" id="UP001596227">
    <property type="component" value="Unassembled WGS sequence"/>
</dbReference>
<comment type="caution">
    <text evidence="5">The sequence shown here is derived from an EMBL/GenBank/DDBJ whole genome shotgun (WGS) entry which is preliminary data.</text>
</comment>
<dbReference type="Pfam" id="PF06030">
    <property type="entry name" value="WxLIP_PGBD"/>
    <property type="match status" value="1"/>
</dbReference>
<evidence type="ECO:0000259" key="3">
    <source>
        <dbReference type="Pfam" id="PF06030"/>
    </source>
</evidence>
<dbReference type="InterPro" id="IPR010317">
    <property type="entry name" value="WxLIP_PGBD"/>
</dbReference>
<name>A0ABW1UCB1_9LACO</name>
<feature type="chain" id="PRO_5045535815" evidence="2">
    <location>
        <begin position="25"/>
        <end position="348"/>
    </location>
</feature>
<accession>A0ABW1UCB1</accession>
<proteinExistence type="predicted"/>
<keyword evidence="1" id="KW-0472">Membrane</keyword>
<reference evidence="6" key="1">
    <citation type="journal article" date="2019" name="Int. J. Syst. Evol. Microbiol.">
        <title>The Global Catalogue of Microorganisms (GCM) 10K type strain sequencing project: providing services to taxonomists for standard genome sequencing and annotation.</title>
        <authorList>
            <consortium name="The Broad Institute Genomics Platform"/>
            <consortium name="The Broad Institute Genome Sequencing Center for Infectious Disease"/>
            <person name="Wu L."/>
            <person name="Ma J."/>
        </authorList>
    </citation>
    <scope>NUCLEOTIDE SEQUENCE [LARGE SCALE GENOMIC DNA]</scope>
    <source>
        <strain evidence="6">CCM 8934</strain>
    </source>
</reference>
<dbReference type="InterPro" id="IPR021759">
    <property type="entry name" value="WxLIP_HBD"/>
</dbReference>